<dbReference type="Proteomes" id="UP000736335">
    <property type="component" value="Unassembled WGS sequence"/>
</dbReference>
<organism evidence="1 2">
    <name type="scientific">Thelephora terrestris</name>
    <dbReference type="NCBI Taxonomy" id="56493"/>
    <lineage>
        <taxon>Eukaryota</taxon>
        <taxon>Fungi</taxon>
        <taxon>Dikarya</taxon>
        <taxon>Basidiomycota</taxon>
        <taxon>Agaricomycotina</taxon>
        <taxon>Agaricomycetes</taxon>
        <taxon>Thelephorales</taxon>
        <taxon>Thelephoraceae</taxon>
        <taxon>Thelephora</taxon>
    </lineage>
</organism>
<dbReference type="EMBL" id="WIUZ02000006">
    <property type="protein sequence ID" value="KAF9785807.1"/>
    <property type="molecule type" value="Genomic_DNA"/>
</dbReference>
<reference evidence="1" key="2">
    <citation type="submission" date="2020-11" db="EMBL/GenBank/DDBJ databases">
        <authorList>
            <consortium name="DOE Joint Genome Institute"/>
            <person name="Kuo A."/>
            <person name="Miyauchi S."/>
            <person name="Kiss E."/>
            <person name="Drula E."/>
            <person name="Kohler A."/>
            <person name="Sanchez-Garcia M."/>
            <person name="Andreopoulos B."/>
            <person name="Barry K.W."/>
            <person name="Bonito G."/>
            <person name="Buee M."/>
            <person name="Carver A."/>
            <person name="Chen C."/>
            <person name="Cichocki N."/>
            <person name="Clum A."/>
            <person name="Culley D."/>
            <person name="Crous P.W."/>
            <person name="Fauchery L."/>
            <person name="Girlanda M."/>
            <person name="Hayes R."/>
            <person name="Keri Z."/>
            <person name="Labutti K."/>
            <person name="Lipzen A."/>
            <person name="Lombard V."/>
            <person name="Magnuson J."/>
            <person name="Maillard F."/>
            <person name="Morin E."/>
            <person name="Murat C."/>
            <person name="Nolan M."/>
            <person name="Ohm R."/>
            <person name="Pangilinan J."/>
            <person name="Pereira M."/>
            <person name="Perotto S."/>
            <person name="Peter M."/>
            <person name="Riley R."/>
            <person name="Sitrit Y."/>
            <person name="Stielow B."/>
            <person name="Szollosi G."/>
            <person name="Zifcakova L."/>
            <person name="Stursova M."/>
            <person name="Spatafora J.W."/>
            <person name="Tedersoo L."/>
            <person name="Vaario L.-M."/>
            <person name="Yamada A."/>
            <person name="Yan M."/>
            <person name="Wang P."/>
            <person name="Xu J."/>
            <person name="Bruns T."/>
            <person name="Baldrian P."/>
            <person name="Vilgalys R."/>
            <person name="Henrissat B."/>
            <person name="Grigoriev I.V."/>
            <person name="Hibbett D."/>
            <person name="Nagy L.G."/>
            <person name="Martin F.M."/>
        </authorList>
    </citation>
    <scope>NUCLEOTIDE SEQUENCE</scope>
    <source>
        <strain evidence="1">UH-Tt-Lm1</strain>
    </source>
</reference>
<dbReference type="SUPFAM" id="SSF50494">
    <property type="entry name" value="Trypsin-like serine proteases"/>
    <property type="match status" value="1"/>
</dbReference>
<dbReference type="OrthoDB" id="10054765at2759"/>
<dbReference type="AlphaFoldDB" id="A0A9P6HF99"/>
<reference evidence="1" key="1">
    <citation type="journal article" date="2020" name="Nat. Commun.">
        <title>Large-scale genome sequencing of mycorrhizal fungi provides insights into the early evolution of symbiotic traits.</title>
        <authorList>
            <person name="Miyauchi S."/>
            <person name="Kiss E."/>
            <person name="Kuo A."/>
            <person name="Drula E."/>
            <person name="Kohler A."/>
            <person name="Sanchez-Garcia M."/>
            <person name="Morin E."/>
            <person name="Andreopoulos B."/>
            <person name="Barry K.W."/>
            <person name="Bonito G."/>
            <person name="Buee M."/>
            <person name="Carver A."/>
            <person name="Chen C."/>
            <person name="Cichocki N."/>
            <person name="Clum A."/>
            <person name="Culley D."/>
            <person name="Crous P.W."/>
            <person name="Fauchery L."/>
            <person name="Girlanda M."/>
            <person name="Hayes R.D."/>
            <person name="Keri Z."/>
            <person name="LaButti K."/>
            <person name="Lipzen A."/>
            <person name="Lombard V."/>
            <person name="Magnuson J."/>
            <person name="Maillard F."/>
            <person name="Murat C."/>
            <person name="Nolan M."/>
            <person name="Ohm R.A."/>
            <person name="Pangilinan J."/>
            <person name="Pereira M.F."/>
            <person name="Perotto S."/>
            <person name="Peter M."/>
            <person name="Pfister S."/>
            <person name="Riley R."/>
            <person name="Sitrit Y."/>
            <person name="Stielow J.B."/>
            <person name="Szollosi G."/>
            <person name="Zifcakova L."/>
            <person name="Stursova M."/>
            <person name="Spatafora J.W."/>
            <person name="Tedersoo L."/>
            <person name="Vaario L.M."/>
            <person name="Yamada A."/>
            <person name="Yan M."/>
            <person name="Wang P."/>
            <person name="Xu J."/>
            <person name="Bruns T."/>
            <person name="Baldrian P."/>
            <person name="Vilgalys R."/>
            <person name="Dunand C."/>
            <person name="Henrissat B."/>
            <person name="Grigoriev I.V."/>
            <person name="Hibbett D."/>
            <person name="Nagy L.G."/>
            <person name="Martin F.M."/>
        </authorList>
    </citation>
    <scope>NUCLEOTIDE SEQUENCE</scope>
    <source>
        <strain evidence="1">UH-Tt-Lm1</strain>
    </source>
</reference>
<evidence type="ECO:0000313" key="1">
    <source>
        <dbReference type="EMBL" id="KAF9785807.1"/>
    </source>
</evidence>
<name>A0A9P6HF99_9AGAM</name>
<dbReference type="InterPro" id="IPR009003">
    <property type="entry name" value="Peptidase_S1_PA"/>
</dbReference>
<dbReference type="Gene3D" id="2.40.10.120">
    <property type="match status" value="1"/>
</dbReference>
<protein>
    <recommendedName>
        <fullName evidence="3">Serine protease</fullName>
    </recommendedName>
</protein>
<evidence type="ECO:0000313" key="2">
    <source>
        <dbReference type="Proteomes" id="UP000736335"/>
    </source>
</evidence>
<gene>
    <name evidence="1" type="ORF">BJ322DRAFT_1099632</name>
</gene>
<sequence>MATVTNGLPAQSSLTGGLDSHLLAALRQSAQKGATLGDLSREFTTNAGRVLRVSLPYESTPPLSRRLAFDKLGSSRDHQGVVMVAHCIRPKDDSNPQKAKVKLSSGFVVGDGLIVTCAHTFEEARRSSPLLHTDGALSGSFVISCNVGSQRGYSIYPVKSIPSCIPRSDVLLLEVLQPDIELGLPKLTSLPVSPYPVHKDTQVRAHFVTDSQEPLLSLGQHSWSSWMGTAGVYRAWAECTVRGYRDFAGRETHPGTYDALNHMMFTPLPTSGSSGGPIVDKVTGAVVGMVLGSQMDGSRVDGMRGWGIPAEIIFEMFSLPGLEGKE</sequence>
<proteinExistence type="predicted"/>
<accession>A0A9P6HF99</accession>
<dbReference type="Pfam" id="PF13365">
    <property type="entry name" value="Trypsin_2"/>
    <property type="match status" value="1"/>
</dbReference>
<evidence type="ECO:0008006" key="3">
    <source>
        <dbReference type="Google" id="ProtNLM"/>
    </source>
</evidence>
<comment type="caution">
    <text evidence="1">The sequence shown here is derived from an EMBL/GenBank/DDBJ whole genome shotgun (WGS) entry which is preliminary data.</text>
</comment>
<keyword evidence="2" id="KW-1185">Reference proteome</keyword>